<comment type="similarity">
    <text evidence="1">Belongs to the CbxX/CfxQ family.</text>
</comment>
<dbReference type="SUPFAM" id="SSF52540">
    <property type="entry name" value="P-loop containing nucleoside triphosphate hydrolases"/>
    <property type="match status" value="1"/>
</dbReference>
<dbReference type="InterPro" id="IPR014232">
    <property type="entry name" value="Spore_V_K"/>
</dbReference>
<dbReference type="PRINTS" id="PR00819">
    <property type="entry name" value="CBXCFQXSUPER"/>
</dbReference>
<accession>F5L3N4</accession>
<dbReference type="RefSeq" id="WP_007502581.1">
    <property type="nucleotide sequence ID" value="NZ_AFCE01000052.1"/>
</dbReference>
<name>F5L3N4_CALTT</name>
<dbReference type="Pfam" id="PF17866">
    <property type="entry name" value="AAA_lid_6"/>
    <property type="match status" value="1"/>
</dbReference>
<evidence type="ECO:0000313" key="5">
    <source>
        <dbReference type="EMBL" id="EGL84047.1"/>
    </source>
</evidence>
<dbReference type="InterPro" id="IPR027417">
    <property type="entry name" value="P-loop_NTPase"/>
</dbReference>
<dbReference type="AlphaFoldDB" id="F5L3N4"/>
<evidence type="ECO:0000256" key="1">
    <source>
        <dbReference type="ARBA" id="ARBA00010378"/>
    </source>
</evidence>
<dbReference type="GO" id="GO:0016887">
    <property type="term" value="F:ATP hydrolysis activity"/>
    <property type="evidence" value="ECO:0007669"/>
    <property type="project" value="InterPro"/>
</dbReference>
<evidence type="ECO:0000256" key="3">
    <source>
        <dbReference type="ARBA" id="ARBA00022840"/>
    </source>
</evidence>
<feature type="domain" description="AAA+ ATPase" evidence="4">
    <location>
        <begin position="88"/>
        <end position="226"/>
    </location>
</feature>
<dbReference type="Pfam" id="PF00004">
    <property type="entry name" value="AAA"/>
    <property type="match status" value="1"/>
</dbReference>
<sequence>MSKPVIRHDGGHINIKFMPTSHQVHQPQTAHQRAFISDSPKHMILERAMKQLERLVGLENVKDFIYEIYAWLYINQKRKELGLKTTSQSLHMIFKGNPGTGKTTVARILSEMFRDIGVLSKGHLVEVERGDLVGEYIGHTAQKTRETVNKALGGILFIDEAYSLARGGDKDFGREAIDCLVKAMEDYRDQFILILAGYPQEMDYFLSSNPGLPSRFPIVLEFKNYTIAELLAIADIMAEDREYRLTAPARKKLRLILEQDMRLNPHNFSNARLVRNVIEKAIREHAVRMLSAESHTREELITLSAEDFILPEDGTYFN</sequence>
<comment type="caution">
    <text evidence="5">The sequence shown here is derived from an EMBL/GenBank/DDBJ whole genome shotgun (WGS) entry which is preliminary data.</text>
</comment>
<proteinExistence type="inferred from homology"/>
<keyword evidence="3" id="KW-0067">ATP-binding</keyword>
<evidence type="ECO:0000256" key="2">
    <source>
        <dbReference type="ARBA" id="ARBA00022741"/>
    </source>
</evidence>
<dbReference type="PANTHER" id="PTHR43392:SF2">
    <property type="entry name" value="AAA-TYPE ATPASE FAMILY PROTEIN _ ANKYRIN REPEAT FAMILY PROTEIN"/>
    <property type="match status" value="1"/>
</dbReference>
<dbReference type="EMBL" id="AFCE01000052">
    <property type="protein sequence ID" value="EGL84047.1"/>
    <property type="molecule type" value="Genomic_DNA"/>
</dbReference>
<dbReference type="SMART" id="SM00382">
    <property type="entry name" value="AAA"/>
    <property type="match status" value="1"/>
</dbReference>
<dbReference type="InterPro" id="IPR000641">
    <property type="entry name" value="CbxX/CfxQ"/>
</dbReference>
<evidence type="ECO:0000259" key="4">
    <source>
        <dbReference type="SMART" id="SM00382"/>
    </source>
</evidence>
<keyword evidence="2" id="KW-0547">Nucleotide-binding</keyword>
<dbReference type="InterPro" id="IPR003593">
    <property type="entry name" value="AAA+_ATPase"/>
</dbReference>
<gene>
    <name evidence="5" type="ORF">CathTA2_0393</name>
</gene>
<dbReference type="InterPro" id="IPR003959">
    <property type="entry name" value="ATPase_AAA_core"/>
</dbReference>
<dbReference type="Proteomes" id="UP000010716">
    <property type="component" value="Unassembled WGS sequence"/>
</dbReference>
<organism evidence="5 6">
    <name type="scientific">Caldalkalibacillus thermarum (strain TA2.A1)</name>
    <dbReference type="NCBI Taxonomy" id="986075"/>
    <lineage>
        <taxon>Bacteria</taxon>
        <taxon>Bacillati</taxon>
        <taxon>Bacillota</taxon>
        <taxon>Bacilli</taxon>
        <taxon>Bacillales</taxon>
        <taxon>Bacillaceae</taxon>
        <taxon>Caldalkalibacillus</taxon>
    </lineage>
</organism>
<protein>
    <submittedName>
        <fullName evidence="5">Stage V sporulation protein K</fullName>
    </submittedName>
</protein>
<dbReference type="InterPro" id="IPR050773">
    <property type="entry name" value="CbxX/CfxQ_RuBisCO_ESX"/>
</dbReference>
<dbReference type="FunFam" id="3.40.50.300:FF:000216">
    <property type="entry name" value="Type VII secretion ATPase EccA"/>
    <property type="match status" value="1"/>
</dbReference>
<dbReference type="InterPro" id="IPR041627">
    <property type="entry name" value="AAA_lid_6"/>
</dbReference>
<reference evidence="5 6" key="1">
    <citation type="journal article" date="2011" name="J. Bacteriol.">
        <title>Draft genome sequence of the thermoalkaliphilic Caldalkalibacillus thermarum strain TA2.A1.</title>
        <authorList>
            <person name="Kalamorz F."/>
            <person name="Keis S."/>
            <person name="McMillan D.G."/>
            <person name="Olsson K."/>
            <person name="Stanton J.A."/>
            <person name="Stockwell P."/>
            <person name="Black M.A."/>
            <person name="Klingeman D.M."/>
            <person name="Land M.L."/>
            <person name="Han C.S."/>
            <person name="Martin S.L."/>
            <person name="Becher S.A."/>
            <person name="Peddie C.J."/>
            <person name="Morgan H.W."/>
            <person name="Matthies D."/>
            <person name="Preiss L."/>
            <person name="Meier T."/>
            <person name="Brown S.D."/>
            <person name="Cook G.M."/>
        </authorList>
    </citation>
    <scope>NUCLEOTIDE SEQUENCE [LARGE SCALE GENOMIC DNA]</scope>
    <source>
        <strain evidence="5 6">TA2.A1</strain>
    </source>
</reference>
<dbReference type="CDD" id="cd00009">
    <property type="entry name" value="AAA"/>
    <property type="match status" value="1"/>
</dbReference>
<dbReference type="Gene3D" id="3.40.50.300">
    <property type="entry name" value="P-loop containing nucleotide triphosphate hydrolases"/>
    <property type="match status" value="1"/>
</dbReference>
<dbReference type="eggNOG" id="COG0464">
    <property type="taxonomic scope" value="Bacteria"/>
</dbReference>
<dbReference type="PANTHER" id="PTHR43392">
    <property type="entry name" value="AAA-TYPE ATPASE FAMILY PROTEIN / ANKYRIN REPEAT FAMILY PROTEIN"/>
    <property type="match status" value="1"/>
</dbReference>
<evidence type="ECO:0000313" key="6">
    <source>
        <dbReference type="Proteomes" id="UP000010716"/>
    </source>
</evidence>
<dbReference type="GO" id="GO:0005524">
    <property type="term" value="F:ATP binding"/>
    <property type="evidence" value="ECO:0007669"/>
    <property type="project" value="UniProtKB-KW"/>
</dbReference>
<dbReference type="Gene3D" id="1.10.8.60">
    <property type="match status" value="1"/>
</dbReference>
<dbReference type="NCBIfam" id="TIGR02881">
    <property type="entry name" value="spore_V_K"/>
    <property type="match status" value="1"/>
</dbReference>